<accession>A0AA51X625</accession>
<dbReference type="Pfam" id="PF03572">
    <property type="entry name" value="Peptidase_S41"/>
    <property type="match status" value="1"/>
</dbReference>
<dbReference type="PANTHER" id="PTHR32060:SF22">
    <property type="entry name" value="CARBOXYL-TERMINAL-PROCESSING PEPTIDASE 3, CHLOROPLASTIC"/>
    <property type="match status" value="1"/>
</dbReference>
<dbReference type="InterPro" id="IPR029045">
    <property type="entry name" value="ClpP/crotonase-like_dom_sf"/>
</dbReference>
<dbReference type="RefSeq" id="WP_309200798.1">
    <property type="nucleotide sequence ID" value="NZ_CP133548.1"/>
</dbReference>
<evidence type="ECO:0000313" key="2">
    <source>
        <dbReference type="EMBL" id="WMS85645.1"/>
    </source>
</evidence>
<dbReference type="EMBL" id="CP133548">
    <property type="protein sequence ID" value="WMS85645.1"/>
    <property type="molecule type" value="Genomic_DNA"/>
</dbReference>
<dbReference type="SUPFAM" id="SSF52096">
    <property type="entry name" value="ClpP/crotonase"/>
    <property type="match status" value="1"/>
</dbReference>
<feature type="domain" description="Tail specific protease" evidence="1">
    <location>
        <begin position="271"/>
        <end position="467"/>
    </location>
</feature>
<dbReference type="GO" id="GO:0006508">
    <property type="term" value="P:proteolysis"/>
    <property type="evidence" value="ECO:0007669"/>
    <property type="project" value="InterPro"/>
</dbReference>
<evidence type="ECO:0000313" key="3">
    <source>
        <dbReference type="Proteomes" id="UP001239782"/>
    </source>
</evidence>
<dbReference type="PANTHER" id="PTHR32060">
    <property type="entry name" value="TAIL-SPECIFIC PROTEASE"/>
    <property type="match status" value="1"/>
</dbReference>
<dbReference type="GO" id="GO:0008236">
    <property type="term" value="F:serine-type peptidase activity"/>
    <property type="evidence" value="ECO:0007669"/>
    <property type="project" value="InterPro"/>
</dbReference>
<evidence type="ECO:0000259" key="1">
    <source>
        <dbReference type="Pfam" id="PF03572"/>
    </source>
</evidence>
<dbReference type="AlphaFoldDB" id="A0AA51X625"/>
<dbReference type="InterPro" id="IPR005151">
    <property type="entry name" value="Tail-specific_protease"/>
</dbReference>
<reference evidence="2 3" key="1">
    <citation type="submission" date="2023-08" db="EMBL/GenBank/DDBJ databases">
        <title>Pleionea litopenaei sp. nov., isolated from stomach of juvenile Litopenaeus vannamei.</title>
        <authorList>
            <person name="Rho A.M."/>
            <person name="Hwang C.Y."/>
        </authorList>
    </citation>
    <scope>NUCLEOTIDE SEQUENCE [LARGE SCALE GENOMIC DNA]</scope>
    <source>
        <strain evidence="2 3">HL-JVS1</strain>
    </source>
</reference>
<dbReference type="Gene3D" id="3.90.226.10">
    <property type="entry name" value="2-enoyl-CoA Hydratase, Chain A, domain 1"/>
    <property type="match status" value="1"/>
</dbReference>
<sequence length="496" mass="55994">MRIVTRWLSIVIPVVMSISGHADQLNSSKLISTEQLKEDFQQLYAGLQLGSYDLYAHRSKAEFDSMFARGLTELDEPLTVFEAQKRFMKFAAHANIAHTRIDFPMADFMSFIDQGGKTLPLSFSIDDNEVRVDQYFGLSDKIKHGHQVLSVDGISVNDWLKPLRGYLSADNAQLRNELLEQMVAPLLWLDQGQKESYHLKLKDPISNNVFEIVQVTLTQDKQSQQTSESQTQTDSKPREYKVIDGAIGYLKPGPFYNVYATNEIETWDNTEFKTFIDDAFKHFIEANVSTIVIDITGNPGGTNSFSDLMLAWFADKPFRFASDFRIKVSALSRAANQARFPKSGSADDITTKLEDFYSRHQEGDVISFPLDNSLPNAKPHSIVDKNINVFVWIDRFSYSNAVSVAAIAQDYQFATVIGEKTSDLATTYGAMEHFKLTHTGIQVGYPKALIIRPNGEAQPDGVTPDVIIPNYQARLTREKRLKQVLAFLKSSRLEKQ</sequence>
<gene>
    <name evidence="2" type="ORF">Q9312_10510</name>
</gene>
<dbReference type="KEGG" id="plei:Q9312_10510"/>
<protein>
    <submittedName>
        <fullName evidence="2">S41 family peptidase</fullName>
    </submittedName>
</protein>
<proteinExistence type="predicted"/>
<organism evidence="2 3">
    <name type="scientific">Pleionea litopenaei</name>
    <dbReference type="NCBI Taxonomy" id="3070815"/>
    <lineage>
        <taxon>Bacteria</taxon>
        <taxon>Pseudomonadati</taxon>
        <taxon>Pseudomonadota</taxon>
        <taxon>Gammaproteobacteria</taxon>
        <taxon>Oceanospirillales</taxon>
        <taxon>Pleioneaceae</taxon>
        <taxon>Pleionea</taxon>
    </lineage>
</organism>
<keyword evidence="3" id="KW-1185">Reference proteome</keyword>
<name>A0AA51X625_9GAMM</name>
<dbReference type="Proteomes" id="UP001239782">
    <property type="component" value="Chromosome"/>
</dbReference>
<dbReference type="GO" id="GO:0004175">
    <property type="term" value="F:endopeptidase activity"/>
    <property type="evidence" value="ECO:0007669"/>
    <property type="project" value="TreeGrafter"/>
</dbReference>